<organism evidence="8 9">
    <name type="scientific">Pendulispora brunnea</name>
    <dbReference type="NCBI Taxonomy" id="2905690"/>
    <lineage>
        <taxon>Bacteria</taxon>
        <taxon>Pseudomonadati</taxon>
        <taxon>Myxococcota</taxon>
        <taxon>Myxococcia</taxon>
        <taxon>Myxococcales</taxon>
        <taxon>Sorangiineae</taxon>
        <taxon>Pendulisporaceae</taxon>
        <taxon>Pendulispora</taxon>
    </lineage>
</organism>
<dbReference type="Gene3D" id="3.40.50.720">
    <property type="entry name" value="NAD(P)-binding Rossmann-like Domain"/>
    <property type="match status" value="2"/>
</dbReference>
<feature type="domain" description="Alanine dehydrogenase/pyridine nucleotide transhydrogenase N-terminal" evidence="7">
    <location>
        <begin position="4"/>
        <end position="136"/>
    </location>
</feature>
<dbReference type="RefSeq" id="WP_394843814.1">
    <property type="nucleotide sequence ID" value="NZ_CP089982.1"/>
</dbReference>
<name>A0ABZ2KA34_9BACT</name>
<evidence type="ECO:0000256" key="3">
    <source>
        <dbReference type="ARBA" id="ARBA00023002"/>
    </source>
</evidence>
<evidence type="ECO:0000256" key="5">
    <source>
        <dbReference type="PIRNR" id="PIRNR000183"/>
    </source>
</evidence>
<proteinExistence type="inferred from homology"/>
<dbReference type="InterPro" id="IPR007698">
    <property type="entry name" value="AlaDH/PNT_NAD(H)-bd"/>
</dbReference>
<dbReference type="SMART" id="SM01002">
    <property type="entry name" value="AlaDh_PNT_C"/>
    <property type="match status" value="1"/>
</dbReference>
<dbReference type="InterPro" id="IPR007886">
    <property type="entry name" value="AlaDH/PNT_N"/>
</dbReference>
<dbReference type="GO" id="GO:0000286">
    <property type="term" value="F:alanine dehydrogenase activity"/>
    <property type="evidence" value="ECO:0007669"/>
    <property type="project" value="UniProtKB-EC"/>
</dbReference>
<dbReference type="PANTHER" id="PTHR42795:SF1">
    <property type="entry name" value="ALANINE DEHYDROGENASE"/>
    <property type="match status" value="1"/>
</dbReference>
<dbReference type="NCBIfam" id="TIGR00518">
    <property type="entry name" value="alaDH"/>
    <property type="match status" value="1"/>
</dbReference>
<dbReference type="Pfam" id="PF05222">
    <property type="entry name" value="AlaDh_PNT_N"/>
    <property type="match status" value="1"/>
</dbReference>
<comment type="catalytic activity">
    <reaction evidence="5">
        <text>L-alanine + NAD(+) + H2O = pyruvate + NH4(+) + NADH + H(+)</text>
        <dbReference type="Rhea" id="RHEA:18405"/>
        <dbReference type="ChEBI" id="CHEBI:15361"/>
        <dbReference type="ChEBI" id="CHEBI:15377"/>
        <dbReference type="ChEBI" id="CHEBI:15378"/>
        <dbReference type="ChEBI" id="CHEBI:28938"/>
        <dbReference type="ChEBI" id="CHEBI:57540"/>
        <dbReference type="ChEBI" id="CHEBI:57945"/>
        <dbReference type="ChEBI" id="CHEBI:57972"/>
        <dbReference type="EC" id="1.4.1.1"/>
    </reaction>
</comment>
<dbReference type="InterPro" id="IPR008143">
    <property type="entry name" value="Ala_DH/PNT_CS2"/>
</dbReference>
<evidence type="ECO:0000259" key="7">
    <source>
        <dbReference type="SMART" id="SM01003"/>
    </source>
</evidence>
<dbReference type="SMART" id="SM01003">
    <property type="entry name" value="AlaDh_PNT_N"/>
    <property type="match status" value="1"/>
</dbReference>
<dbReference type="EMBL" id="CP089982">
    <property type="protein sequence ID" value="WXA93216.1"/>
    <property type="molecule type" value="Genomic_DNA"/>
</dbReference>
<evidence type="ECO:0000313" key="8">
    <source>
        <dbReference type="EMBL" id="WXA93216.1"/>
    </source>
</evidence>
<dbReference type="SUPFAM" id="SSF51735">
    <property type="entry name" value="NAD(P)-binding Rossmann-fold domains"/>
    <property type="match status" value="1"/>
</dbReference>
<comment type="similarity">
    <text evidence="1 5">Belongs to the AlaDH/PNT family.</text>
</comment>
<dbReference type="EC" id="1.4.1.1" evidence="2 5"/>
<evidence type="ECO:0000313" key="9">
    <source>
        <dbReference type="Proteomes" id="UP001379533"/>
    </source>
</evidence>
<protein>
    <recommendedName>
        <fullName evidence="2 5">Alanine dehydrogenase</fullName>
        <ecNumber evidence="2 5">1.4.1.1</ecNumber>
    </recommendedName>
</protein>
<dbReference type="PIRSF" id="PIRSF000183">
    <property type="entry name" value="Alanine_dh"/>
    <property type="match status" value="1"/>
</dbReference>
<reference evidence="8 9" key="1">
    <citation type="submission" date="2021-12" db="EMBL/GenBank/DDBJ databases">
        <title>Discovery of the Pendulisporaceae a myxobacterial family with distinct sporulation behavior and unique specialized metabolism.</title>
        <authorList>
            <person name="Garcia R."/>
            <person name="Popoff A."/>
            <person name="Bader C.D."/>
            <person name="Loehr J."/>
            <person name="Walesch S."/>
            <person name="Walt C."/>
            <person name="Boldt J."/>
            <person name="Bunk B."/>
            <person name="Haeckl F.J.F.P.J."/>
            <person name="Gunesch A.P."/>
            <person name="Birkelbach J."/>
            <person name="Nuebel U."/>
            <person name="Pietschmann T."/>
            <person name="Bach T."/>
            <person name="Mueller R."/>
        </authorList>
    </citation>
    <scope>NUCLEOTIDE SEQUENCE [LARGE SCALE GENOMIC DNA]</scope>
    <source>
        <strain evidence="8 9">MSr12523</strain>
    </source>
</reference>
<dbReference type="Pfam" id="PF01262">
    <property type="entry name" value="AlaDh_PNT_C"/>
    <property type="match status" value="1"/>
</dbReference>
<evidence type="ECO:0000256" key="1">
    <source>
        <dbReference type="ARBA" id="ARBA00005689"/>
    </source>
</evidence>
<dbReference type="InterPro" id="IPR036291">
    <property type="entry name" value="NAD(P)-bd_dom_sf"/>
</dbReference>
<evidence type="ECO:0000256" key="4">
    <source>
        <dbReference type="ARBA" id="ARBA00023027"/>
    </source>
</evidence>
<gene>
    <name evidence="8" type="primary">ald</name>
    <name evidence="8" type="ORF">LZC95_43035</name>
</gene>
<evidence type="ECO:0000259" key="6">
    <source>
        <dbReference type="SMART" id="SM01002"/>
    </source>
</evidence>
<keyword evidence="4 5" id="KW-0520">NAD</keyword>
<dbReference type="PANTHER" id="PTHR42795">
    <property type="entry name" value="ALANINE DEHYDROGENASE"/>
    <property type="match status" value="1"/>
</dbReference>
<dbReference type="Proteomes" id="UP001379533">
    <property type="component" value="Chromosome"/>
</dbReference>
<dbReference type="InterPro" id="IPR008141">
    <property type="entry name" value="Ala_DH"/>
</dbReference>
<dbReference type="SUPFAM" id="SSF52283">
    <property type="entry name" value="Formate/glycerate dehydrogenase catalytic domain-like"/>
    <property type="match status" value="1"/>
</dbReference>
<accession>A0ABZ2KA34</accession>
<feature type="domain" description="Alanine dehydrogenase/pyridine nucleotide transhydrogenase NAD(H)-binding" evidence="6">
    <location>
        <begin position="148"/>
        <end position="296"/>
    </location>
</feature>
<dbReference type="PROSITE" id="PS00837">
    <property type="entry name" value="ALADH_PNT_2"/>
    <property type="match status" value="1"/>
</dbReference>
<sequence>MIVGVPKEIKTREYRVGMTPAGVRMLTTHGHKVLIEKGAGEGSGIKDSEYVAQGATIVPTAADAWGAEMVVKVKEPLPAEYGFFREGLVLYTYLHLAPEPELTRQLVKSKVAGVAYETIELADGSLPLLRPMSEVAGRMAVQVGAMCLQKEHGGKGVLLGGVPGTRRGRVVILGGGVVGQNAATIAIGMGAQVTVLDVRAHTMAYLEDVFGGAIETLYSNPTNIEEAVTRADLVVGAVLVTGAAAPKLVSEQLIGRMTPGSVVVDVAVDQGGCIETCRPTTHDNPTYEVHGVVHYCVANMPGAVAQTSTWALTNTTSSYAVKIADKGLVAAVREDPALAKGVNTYQGHVTCEPVAQAHKLEYTPLSKLLSIT</sequence>
<keyword evidence="9" id="KW-1185">Reference proteome</keyword>
<evidence type="ECO:0000256" key="2">
    <source>
        <dbReference type="ARBA" id="ARBA00012897"/>
    </source>
</evidence>
<keyword evidence="3 5" id="KW-0560">Oxidoreductase</keyword>
<dbReference type="CDD" id="cd05305">
    <property type="entry name" value="L-AlaDH"/>
    <property type="match status" value="1"/>
</dbReference>